<dbReference type="STRING" id="38654.A0A3Q0GD89"/>
<evidence type="ECO:0000256" key="1">
    <source>
        <dbReference type="SAM" id="MobiDB-lite"/>
    </source>
</evidence>
<dbReference type="CTD" id="51562"/>
<accession>A0A3Q0GD89</accession>
<reference evidence="3" key="1">
    <citation type="submission" date="2025-08" db="UniProtKB">
        <authorList>
            <consortium name="RefSeq"/>
        </authorList>
    </citation>
    <scope>IDENTIFICATION</scope>
</reference>
<evidence type="ECO:0000313" key="2">
    <source>
        <dbReference type="Proteomes" id="UP000189705"/>
    </source>
</evidence>
<name>A0A3Q0GD89_ALLSI</name>
<dbReference type="RefSeq" id="XP_025057574.1">
    <property type="nucleotide sequence ID" value="XM_025201789.1"/>
</dbReference>
<feature type="compositionally biased region" description="Basic and acidic residues" evidence="1">
    <location>
        <begin position="136"/>
        <end position="157"/>
    </location>
</feature>
<dbReference type="PANTHER" id="PTHR23404">
    <property type="entry name" value="MOLYBDOPTERIN SYNTHASE RELATED"/>
    <property type="match status" value="1"/>
</dbReference>
<feature type="region of interest" description="Disordered" evidence="1">
    <location>
        <begin position="136"/>
        <end position="159"/>
    </location>
</feature>
<dbReference type="AlphaFoldDB" id="A0A3Q0GD89"/>
<gene>
    <name evidence="3" type="primary">MBIP</name>
</gene>
<organism evidence="2 3">
    <name type="scientific">Alligator sinensis</name>
    <name type="common">Chinese alligator</name>
    <dbReference type="NCBI Taxonomy" id="38654"/>
    <lineage>
        <taxon>Eukaryota</taxon>
        <taxon>Metazoa</taxon>
        <taxon>Chordata</taxon>
        <taxon>Craniata</taxon>
        <taxon>Vertebrata</taxon>
        <taxon>Euteleostomi</taxon>
        <taxon>Archelosauria</taxon>
        <taxon>Archosauria</taxon>
        <taxon>Crocodylia</taxon>
        <taxon>Alligatoridae</taxon>
        <taxon>Alligatorinae</taxon>
        <taxon>Alligator</taxon>
    </lineage>
</organism>
<dbReference type="KEGG" id="asn:102369175"/>
<protein>
    <submittedName>
        <fullName evidence="3">MAP3K12-binding inhibitory protein 1</fullName>
    </submittedName>
</protein>
<sequence length="383" mass="43204">MAVVASKHEVEKKLKSGKEDLETDAEWMKVEKKGKKKVTAGAMMEAAMMRVMWLQERQEQRRSADRVGAAGQVCDDACFALLKLNLGDDVVKIVIDWSKLQSTSALQPTLLFSALQQHILFLQPLLEKLQSSIKEENTGHDETTGKAESKTCDKSSKLADNNSQIEEKYTSYDSGDLKEARINFDPEVVQIKAGKAEIDRRISAFIERKQAEINENNVREFCNVIDCNQENSCARTDAVFTPYPGFKSHVKVSRVVNTYGPQTRSEGAHGSNKASIPVRDCGNQAVEERLQNIEAHLRLQTGGPVPRDIYQRIKKLEDKILELEGLSPEYFQSVNFSGKRRKVQPPHQNYSLAELDEKINAIKQALLRKTKEAKSKEVDQLLR</sequence>
<evidence type="ECO:0000313" key="3">
    <source>
        <dbReference type="RefSeq" id="XP_025057574.1"/>
    </source>
</evidence>
<dbReference type="Proteomes" id="UP000189705">
    <property type="component" value="Unplaced"/>
</dbReference>
<keyword evidence="2" id="KW-1185">Reference proteome</keyword>
<proteinExistence type="predicted"/>
<dbReference type="GeneID" id="102369175"/>
<dbReference type="InParanoid" id="A0A3Q0GD89"/>